<keyword evidence="5 12" id="KW-0138">CF(0)</keyword>
<dbReference type="GO" id="GO:0045259">
    <property type="term" value="C:proton-transporting ATP synthase complex"/>
    <property type="evidence" value="ECO:0007669"/>
    <property type="project" value="UniProtKB-KW"/>
</dbReference>
<keyword evidence="4 12" id="KW-0813">Transport</keyword>
<evidence type="ECO:0000256" key="6">
    <source>
        <dbReference type="ARBA" id="ARBA00022692"/>
    </source>
</evidence>
<evidence type="ECO:0000256" key="1">
    <source>
        <dbReference type="ARBA" id="ARBA00004304"/>
    </source>
</evidence>
<evidence type="ECO:0000256" key="8">
    <source>
        <dbReference type="ARBA" id="ARBA00022989"/>
    </source>
</evidence>
<keyword evidence="6 12" id="KW-0812">Transmembrane</keyword>
<evidence type="ECO:0000256" key="11">
    <source>
        <dbReference type="ARBA" id="ARBA00023136"/>
    </source>
</evidence>
<organism evidence="14">
    <name type="scientific">Drilus flavescens</name>
    <dbReference type="NCBI Taxonomy" id="295522"/>
    <lineage>
        <taxon>Eukaryota</taxon>
        <taxon>Metazoa</taxon>
        <taxon>Ecdysozoa</taxon>
        <taxon>Arthropoda</taxon>
        <taxon>Hexapoda</taxon>
        <taxon>Insecta</taxon>
        <taxon>Pterygota</taxon>
        <taxon>Neoptera</taxon>
        <taxon>Endopterygota</taxon>
        <taxon>Coleoptera</taxon>
        <taxon>Polyphaga</taxon>
        <taxon>Elateriformia</taxon>
        <taxon>Elateroidea</taxon>
        <taxon>Elateridae</taxon>
        <taxon>Agrypninae</taxon>
        <taxon>Drilini</taxon>
        <taxon>Drilus</taxon>
    </lineage>
</organism>
<evidence type="ECO:0000256" key="3">
    <source>
        <dbReference type="ARBA" id="ARBA00011291"/>
    </source>
</evidence>
<comment type="subunit">
    <text evidence="3">F-type ATPases have 2 components, CF(1) - the catalytic core - and CF(0) - the membrane proton channel.</text>
</comment>
<evidence type="ECO:0000256" key="13">
    <source>
        <dbReference type="SAM" id="Phobius"/>
    </source>
</evidence>
<evidence type="ECO:0000256" key="4">
    <source>
        <dbReference type="ARBA" id="ARBA00022448"/>
    </source>
</evidence>
<keyword evidence="7 12" id="KW-0375">Hydrogen ion transport</keyword>
<evidence type="ECO:0000256" key="2">
    <source>
        <dbReference type="ARBA" id="ARBA00008892"/>
    </source>
</evidence>
<evidence type="ECO:0000256" key="10">
    <source>
        <dbReference type="ARBA" id="ARBA00023128"/>
    </source>
</evidence>
<evidence type="ECO:0000256" key="12">
    <source>
        <dbReference type="RuleBase" id="RU003661"/>
    </source>
</evidence>
<proteinExistence type="inferred from homology"/>
<comment type="similarity">
    <text evidence="2 12">Belongs to the ATPase protein 8 family.</text>
</comment>
<evidence type="ECO:0000256" key="7">
    <source>
        <dbReference type="ARBA" id="ARBA00022781"/>
    </source>
</evidence>
<feature type="transmembrane region" description="Helical" evidence="13">
    <location>
        <begin position="6"/>
        <end position="29"/>
    </location>
</feature>
<dbReference type="GO" id="GO:0015986">
    <property type="term" value="P:proton motive force-driven ATP synthesis"/>
    <property type="evidence" value="ECO:0007669"/>
    <property type="project" value="InterPro"/>
</dbReference>
<evidence type="ECO:0000256" key="9">
    <source>
        <dbReference type="ARBA" id="ARBA00023065"/>
    </source>
</evidence>
<evidence type="ECO:0000313" key="14">
    <source>
        <dbReference type="EMBL" id="ADO60529.1"/>
    </source>
</evidence>
<dbReference type="GO" id="GO:0015078">
    <property type="term" value="F:proton transmembrane transporter activity"/>
    <property type="evidence" value="ECO:0007669"/>
    <property type="project" value="InterPro"/>
</dbReference>
<comment type="subcellular location">
    <subcellularLocation>
        <location evidence="1 12">Mitochondrion membrane</location>
        <topology evidence="1 12">Single-pass membrane protein</topology>
    </subcellularLocation>
</comment>
<keyword evidence="9 12" id="KW-0406">Ion transport</keyword>
<keyword evidence="10 12" id="KW-0496">Mitochondrion</keyword>
<dbReference type="AlphaFoldDB" id="E3VT91"/>
<reference evidence="14" key="1">
    <citation type="journal article" date="2010" name="Nucleic Acids Res.">
        <title>Why barcode? High-throughput multiplex sequencing of mitochondrial genomes for molecular systematics.</title>
        <authorList>
            <person name="Timmermans M.J."/>
            <person name="Dodsworth S."/>
            <person name="Culverwell C.L."/>
            <person name="Bocak L."/>
            <person name="Ahrens D."/>
            <person name="Littlewood D.T."/>
            <person name="Pons J."/>
            <person name="Vogler A.P."/>
        </authorList>
    </citation>
    <scope>NUCLEOTIDE SEQUENCE</scope>
</reference>
<dbReference type="GO" id="GO:0031966">
    <property type="term" value="C:mitochondrial membrane"/>
    <property type="evidence" value="ECO:0007669"/>
    <property type="project" value="UniProtKB-SubCell"/>
</dbReference>
<dbReference type="InterPro" id="IPR001421">
    <property type="entry name" value="ATP8_metazoa"/>
</dbReference>
<name>E3VT91_9COLE</name>
<accession>E3VT91</accession>
<protein>
    <recommendedName>
        <fullName evidence="12">ATP synthase complex subunit 8</fullName>
    </recommendedName>
</protein>
<dbReference type="Pfam" id="PF00895">
    <property type="entry name" value="ATP-synt_8"/>
    <property type="match status" value="1"/>
</dbReference>
<keyword evidence="8 13" id="KW-1133">Transmembrane helix</keyword>
<dbReference type="EMBL" id="HQ232815">
    <property type="protein sequence ID" value="ADO60529.1"/>
    <property type="molecule type" value="Genomic_DNA"/>
</dbReference>
<geneLocation type="mitochondrion" evidence="14"/>
<sequence length="51" mass="6056">MPQMAPLSWINLFLSFSIILVVISSINYFHINYKTVKKESVNNKTPNNWKW</sequence>
<keyword evidence="11 13" id="KW-0472">Membrane</keyword>
<evidence type="ECO:0000256" key="5">
    <source>
        <dbReference type="ARBA" id="ARBA00022547"/>
    </source>
</evidence>
<gene>
    <name evidence="14" type="primary">ATP8</name>
</gene>